<dbReference type="AlphaFoldDB" id="A0A1S4AM20"/>
<dbReference type="PANTHER" id="PTHR46238:SF8">
    <property type="entry name" value="ENDONUCLEASE_EXONUCLEASE_PHOSPHATASE DOMAIN-CONTAINING PROTEIN"/>
    <property type="match status" value="1"/>
</dbReference>
<dbReference type="InterPro" id="IPR043128">
    <property type="entry name" value="Rev_trsase/Diguanyl_cyclase"/>
</dbReference>
<proteinExistence type="predicted"/>
<dbReference type="PANTHER" id="PTHR46238">
    <property type="entry name" value="REVERSE TRANSCRIPTASE DOMAIN-CONTAINING PROTEIN"/>
    <property type="match status" value="1"/>
</dbReference>
<name>A0A1S4AM20_TOBAC</name>
<dbReference type="InterPro" id="IPR000477">
    <property type="entry name" value="RT_dom"/>
</dbReference>
<dbReference type="OrthoDB" id="1908272at2759"/>
<dbReference type="PaxDb" id="4097-A0A1S4AM20"/>
<dbReference type="InterPro" id="IPR043502">
    <property type="entry name" value="DNA/RNA_pol_sf"/>
</dbReference>
<feature type="domain" description="Reverse transcriptase" evidence="1">
    <location>
        <begin position="103"/>
        <end position="172"/>
    </location>
</feature>
<organism evidence="2">
    <name type="scientific">Nicotiana tabacum</name>
    <name type="common">Common tobacco</name>
    <dbReference type="NCBI Taxonomy" id="4097"/>
    <lineage>
        <taxon>Eukaryota</taxon>
        <taxon>Viridiplantae</taxon>
        <taxon>Streptophyta</taxon>
        <taxon>Embryophyta</taxon>
        <taxon>Tracheophyta</taxon>
        <taxon>Spermatophyta</taxon>
        <taxon>Magnoliopsida</taxon>
        <taxon>eudicotyledons</taxon>
        <taxon>Gunneridae</taxon>
        <taxon>Pentapetalae</taxon>
        <taxon>asterids</taxon>
        <taxon>lamiids</taxon>
        <taxon>Solanales</taxon>
        <taxon>Solanaceae</taxon>
        <taxon>Nicotianoideae</taxon>
        <taxon>Nicotianeae</taxon>
        <taxon>Nicotiana</taxon>
    </lineage>
</organism>
<dbReference type="SUPFAM" id="SSF56672">
    <property type="entry name" value="DNA/RNA polymerases"/>
    <property type="match status" value="1"/>
</dbReference>
<reference evidence="2" key="1">
    <citation type="submission" date="2025-08" db="UniProtKB">
        <authorList>
            <consortium name="RefSeq"/>
        </authorList>
    </citation>
    <scope>IDENTIFICATION</scope>
</reference>
<dbReference type="KEGG" id="nta:107799102"/>
<evidence type="ECO:0000313" key="2">
    <source>
        <dbReference type="RefSeq" id="XP_016477660.1"/>
    </source>
</evidence>
<sequence length="191" mass="22215">MDEEMNRMNREGYRRVKKEAKLAVSMAKTAAFGRSYEELGAKGKGKKLYRLAKGDRDIVFGNLEHSEMRQDFGYCRRIRIEEFEGDMRKMRMGRATGPDEIPGSTLSPFLFSLAMDALTRHIQCEVPWCILFVDDIVLIDETRGGVNEKLEFWRQTLESKGFKLSRTKTEHLECKFSNVIQEEDMEVRLDT</sequence>
<dbReference type="STRING" id="4097.A0A1S4AM20"/>
<gene>
    <name evidence="2" type="primary">LOC107799102</name>
</gene>
<dbReference type="Pfam" id="PF00078">
    <property type="entry name" value="RVT_1"/>
    <property type="match status" value="1"/>
</dbReference>
<evidence type="ECO:0000259" key="1">
    <source>
        <dbReference type="Pfam" id="PF00078"/>
    </source>
</evidence>
<accession>A0A1S4AM20</accession>
<dbReference type="Gene3D" id="3.30.70.270">
    <property type="match status" value="1"/>
</dbReference>
<dbReference type="RefSeq" id="XP_016477660.1">
    <property type="nucleotide sequence ID" value="XM_016622174.1"/>
</dbReference>
<protein>
    <recommendedName>
        <fullName evidence="1">Reverse transcriptase domain-containing protein</fullName>
    </recommendedName>
</protein>